<evidence type="ECO:0000313" key="1">
    <source>
        <dbReference type="EMBL" id="KAL0115060.1"/>
    </source>
</evidence>
<dbReference type="EMBL" id="JADYXP020000010">
    <property type="protein sequence ID" value="KAL0115060.1"/>
    <property type="molecule type" value="Genomic_DNA"/>
</dbReference>
<sequence length="78" mass="8591">MTVEVTVAPSGTIAESHGVLREVNRASYEPKISMILQVSCNLPDEEIAAKSRFQRNPLQVVEKTDVLLVDHDVDITVS</sequence>
<dbReference type="AlphaFoldDB" id="A0AAW2FJ14"/>
<gene>
    <name evidence="1" type="ORF">PUN28_010559</name>
</gene>
<reference evidence="1 2" key="1">
    <citation type="submission" date="2023-03" db="EMBL/GenBank/DDBJ databases">
        <title>High recombination rates correlate with genetic variation in Cardiocondyla obscurior ants.</title>
        <authorList>
            <person name="Errbii M."/>
        </authorList>
    </citation>
    <scope>NUCLEOTIDE SEQUENCE [LARGE SCALE GENOMIC DNA]</scope>
    <source>
        <strain evidence="1">Alpha-2009</strain>
        <tissue evidence="1">Whole body</tissue>
    </source>
</reference>
<accession>A0AAW2FJ14</accession>
<name>A0AAW2FJ14_9HYME</name>
<comment type="caution">
    <text evidence="1">The sequence shown here is derived from an EMBL/GenBank/DDBJ whole genome shotgun (WGS) entry which is preliminary data.</text>
</comment>
<organism evidence="1 2">
    <name type="scientific">Cardiocondyla obscurior</name>
    <dbReference type="NCBI Taxonomy" id="286306"/>
    <lineage>
        <taxon>Eukaryota</taxon>
        <taxon>Metazoa</taxon>
        <taxon>Ecdysozoa</taxon>
        <taxon>Arthropoda</taxon>
        <taxon>Hexapoda</taxon>
        <taxon>Insecta</taxon>
        <taxon>Pterygota</taxon>
        <taxon>Neoptera</taxon>
        <taxon>Endopterygota</taxon>
        <taxon>Hymenoptera</taxon>
        <taxon>Apocrita</taxon>
        <taxon>Aculeata</taxon>
        <taxon>Formicoidea</taxon>
        <taxon>Formicidae</taxon>
        <taxon>Myrmicinae</taxon>
        <taxon>Cardiocondyla</taxon>
    </lineage>
</organism>
<keyword evidence="2" id="KW-1185">Reference proteome</keyword>
<protein>
    <submittedName>
        <fullName evidence="1">Uncharacterized protein</fullName>
    </submittedName>
</protein>
<proteinExistence type="predicted"/>
<dbReference type="Proteomes" id="UP001430953">
    <property type="component" value="Unassembled WGS sequence"/>
</dbReference>
<evidence type="ECO:0000313" key="2">
    <source>
        <dbReference type="Proteomes" id="UP001430953"/>
    </source>
</evidence>